<keyword evidence="2" id="KW-1185">Reference proteome</keyword>
<proteinExistence type="predicted"/>
<feature type="non-terminal residue" evidence="1">
    <location>
        <position position="1"/>
    </location>
</feature>
<evidence type="ECO:0000313" key="1">
    <source>
        <dbReference type="EMBL" id="KAE9455754.1"/>
    </source>
</evidence>
<dbReference type="Proteomes" id="UP000428333">
    <property type="component" value="Linkage Group LG07"/>
</dbReference>
<evidence type="ECO:0008006" key="3">
    <source>
        <dbReference type="Google" id="ProtNLM"/>
    </source>
</evidence>
<dbReference type="PROSITE" id="PS51257">
    <property type="entry name" value="PROKAR_LIPOPROTEIN"/>
    <property type="match status" value="1"/>
</dbReference>
<name>A0A6A4LH03_9ERIC</name>
<gene>
    <name evidence="1" type="ORF">C3L33_12340</name>
</gene>
<dbReference type="EMBL" id="QEFC01001808">
    <property type="protein sequence ID" value="KAE9455754.1"/>
    <property type="molecule type" value="Genomic_DNA"/>
</dbReference>
<sequence>MQPHNSRFLLQMWAMNCNSFPCIPWNLLVSCVKHPDLTVDSERHLADSLIAWLASNNEQVECWHNTGDDCSGILKEIRISLLPLWFAAGKRRCCYFSKLAEESIDATLNLMTRPSTSMMNVSGDVDSRHFKIRLTQYTKKVDLSGCPQMNSRILLMSMLPCSYSTDLMLTKVVKQYSISLEWTDGDRCQNSSALLPTLSFEAVEEVDISNCPRLPLEASIECFCKSFPSMKIFKAAHHLNFKMTKLVQLLQKCPLLEEIDLAVDISPVIPSRVSIVSSSPAISLRASTESLEIHSYPWPASNLYTTRPLLANVTKLTLEGRVDLSVTDTGISVLILRCVKLHSLVVCDTSFGHNSALALRSGIPNLNDFPTLHVGKNHAKSLASEFQVLHVGGCRGVDETSLSELISETPMLKSLCLRETLIVDDTLYSFLGSSLEMLDVSDTKVLEITEAHEVWSSGQ</sequence>
<comment type="caution">
    <text evidence="1">The sequence shown here is derived from an EMBL/GenBank/DDBJ whole genome shotgun (WGS) entry which is preliminary data.</text>
</comment>
<organism evidence="1 2">
    <name type="scientific">Rhododendron williamsianum</name>
    <dbReference type="NCBI Taxonomy" id="262921"/>
    <lineage>
        <taxon>Eukaryota</taxon>
        <taxon>Viridiplantae</taxon>
        <taxon>Streptophyta</taxon>
        <taxon>Embryophyta</taxon>
        <taxon>Tracheophyta</taxon>
        <taxon>Spermatophyta</taxon>
        <taxon>Magnoliopsida</taxon>
        <taxon>eudicotyledons</taxon>
        <taxon>Gunneridae</taxon>
        <taxon>Pentapetalae</taxon>
        <taxon>asterids</taxon>
        <taxon>Ericales</taxon>
        <taxon>Ericaceae</taxon>
        <taxon>Ericoideae</taxon>
        <taxon>Rhodoreae</taxon>
        <taxon>Rhododendron</taxon>
    </lineage>
</organism>
<accession>A0A6A4LH03</accession>
<reference evidence="1 2" key="1">
    <citation type="journal article" date="2019" name="Genome Biol. Evol.">
        <title>The Rhododendron genome and chromosomal organization provide insight into shared whole-genome duplications across the heath family (Ericaceae).</title>
        <authorList>
            <person name="Soza V.L."/>
            <person name="Lindsley D."/>
            <person name="Waalkes A."/>
            <person name="Ramage E."/>
            <person name="Patwardhan R.P."/>
            <person name="Burton J.N."/>
            <person name="Adey A."/>
            <person name="Kumar A."/>
            <person name="Qiu R."/>
            <person name="Shendure J."/>
            <person name="Hall B."/>
        </authorList>
    </citation>
    <scope>NUCLEOTIDE SEQUENCE [LARGE SCALE GENOMIC DNA]</scope>
    <source>
        <strain evidence="1">RSF 1966-606</strain>
    </source>
</reference>
<evidence type="ECO:0000313" key="2">
    <source>
        <dbReference type="Proteomes" id="UP000428333"/>
    </source>
</evidence>
<protein>
    <recommendedName>
        <fullName evidence="3">BACK domain-containing protein</fullName>
    </recommendedName>
</protein>
<dbReference type="OrthoDB" id="775260at2759"/>
<dbReference type="AlphaFoldDB" id="A0A6A4LH03"/>
<dbReference type="SUPFAM" id="SSF52047">
    <property type="entry name" value="RNI-like"/>
    <property type="match status" value="1"/>
</dbReference>
<dbReference type="Gene3D" id="3.80.10.10">
    <property type="entry name" value="Ribonuclease Inhibitor"/>
    <property type="match status" value="1"/>
</dbReference>
<dbReference type="InterPro" id="IPR032675">
    <property type="entry name" value="LRR_dom_sf"/>
</dbReference>